<keyword evidence="3" id="KW-1185">Reference proteome</keyword>
<feature type="domain" description="Transposase Tc1-like" evidence="1">
    <location>
        <begin position="2"/>
        <end position="71"/>
    </location>
</feature>
<protein>
    <recommendedName>
        <fullName evidence="1">Transposase Tc1-like domain-containing protein</fullName>
    </recommendedName>
</protein>
<feature type="non-terminal residue" evidence="2">
    <location>
        <position position="1"/>
    </location>
</feature>
<comment type="caution">
    <text evidence="2">The sequence shown here is derived from an EMBL/GenBank/DDBJ whole genome shotgun (WGS) entry which is preliminary data.</text>
</comment>
<dbReference type="Proteomes" id="UP000323454">
    <property type="component" value="Unassembled WGS sequence"/>
</dbReference>
<evidence type="ECO:0000313" key="3">
    <source>
        <dbReference type="Proteomes" id="UP000323454"/>
    </source>
</evidence>
<proteinExistence type="predicted"/>
<gene>
    <name evidence="2" type="ORF">F0L68_41355</name>
</gene>
<organism evidence="2 3">
    <name type="scientific">Solihabitans fulvus</name>
    <dbReference type="NCBI Taxonomy" id="1892852"/>
    <lineage>
        <taxon>Bacteria</taxon>
        <taxon>Bacillati</taxon>
        <taxon>Actinomycetota</taxon>
        <taxon>Actinomycetes</taxon>
        <taxon>Pseudonocardiales</taxon>
        <taxon>Pseudonocardiaceae</taxon>
        <taxon>Solihabitans</taxon>
    </lineage>
</organism>
<reference evidence="2 3" key="2">
    <citation type="submission" date="2019-09" db="EMBL/GenBank/DDBJ databases">
        <authorList>
            <person name="Jin C."/>
        </authorList>
    </citation>
    <scope>NUCLEOTIDE SEQUENCE [LARGE SCALE GENOMIC DNA]</scope>
    <source>
        <strain evidence="2 3">AN110305</strain>
    </source>
</reference>
<dbReference type="RefSeq" id="WP_149855372.1">
    <property type="nucleotide sequence ID" value="NZ_VUOB01000212.1"/>
</dbReference>
<name>A0A5B2VWC9_9PSEU</name>
<dbReference type="GO" id="GO:0006313">
    <property type="term" value="P:DNA transposition"/>
    <property type="evidence" value="ECO:0007669"/>
    <property type="project" value="InterPro"/>
</dbReference>
<dbReference type="GO" id="GO:0015074">
    <property type="term" value="P:DNA integration"/>
    <property type="evidence" value="ECO:0007669"/>
    <property type="project" value="InterPro"/>
</dbReference>
<dbReference type="EMBL" id="VUOB01000212">
    <property type="protein sequence ID" value="KAA2244133.1"/>
    <property type="molecule type" value="Genomic_DNA"/>
</dbReference>
<accession>A0A5B2VWC9</accession>
<dbReference type="AlphaFoldDB" id="A0A5B2VWC9"/>
<dbReference type="InterPro" id="IPR002492">
    <property type="entry name" value="Transposase_Tc1-like"/>
</dbReference>
<dbReference type="Pfam" id="PF01498">
    <property type="entry name" value="HTH_Tnp_Tc3_2"/>
    <property type="match status" value="1"/>
</dbReference>
<sequence length="81" mass="9372">HIWQCVAKDWYRAASSITQEISSATGKSVSAQTIRRSLNAMELHGRIPRKKPFLNAKHKANRLSFPKTYKNKENNFWSKVL</sequence>
<dbReference type="GO" id="GO:0003677">
    <property type="term" value="F:DNA binding"/>
    <property type="evidence" value="ECO:0007669"/>
    <property type="project" value="InterPro"/>
</dbReference>
<evidence type="ECO:0000313" key="2">
    <source>
        <dbReference type="EMBL" id="KAA2244133.1"/>
    </source>
</evidence>
<evidence type="ECO:0000259" key="1">
    <source>
        <dbReference type="Pfam" id="PF01498"/>
    </source>
</evidence>
<reference evidence="2 3" key="1">
    <citation type="submission" date="2019-09" db="EMBL/GenBank/DDBJ databases">
        <title>Goodfellowia gen. nov., a new genus of the Pseudonocardineae related to Actinoalloteichus, containing Goodfellowia coeruleoviolacea gen. nov., comb. nov. gen. nov., comb. nov.</title>
        <authorList>
            <person name="Labeda D."/>
        </authorList>
    </citation>
    <scope>NUCLEOTIDE SEQUENCE [LARGE SCALE GENOMIC DNA]</scope>
    <source>
        <strain evidence="2 3">AN110305</strain>
    </source>
</reference>